<evidence type="ECO:0000256" key="2">
    <source>
        <dbReference type="SAM" id="Phobius"/>
    </source>
</evidence>
<keyword evidence="2" id="KW-0812">Transmembrane</keyword>
<name>A0A6D2I8X6_9BRAS</name>
<accession>A0A6D2I8X6</accession>
<feature type="region of interest" description="Disordered" evidence="1">
    <location>
        <begin position="189"/>
        <end position="237"/>
    </location>
</feature>
<keyword evidence="2" id="KW-0472">Membrane</keyword>
<comment type="caution">
    <text evidence="3">The sequence shown here is derived from an EMBL/GenBank/DDBJ whole genome shotgun (WGS) entry which is preliminary data.</text>
</comment>
<feature type="transmembrane region" description="Helical" evidence="2">
    <location>
        <begin position="123"/>
        <end position="145"/>
    </location>
</feature>
<dbReference type="Proteomes" id="UP000467841">
    <property type="component" value="Unassembled WGS sequence"/>
</dbReference>
<organism evidence="3 4">
    <name type="scientific">Microthlaspi erraticum</name>
    <dbReference type="NCBI Taxonomy" id="1685480"/>
    <lineage>
        <taxon>Eukaryota</taxon>
        <taxon>Viridiplantae</taxon>
        <taxon>Streptophyta</taxon>
        <taxon>Embryophyta</taxon>
        <taxon>Tracheophyta</taxon>
        <taxon>Spermatophyta</taxon>
        <taxon>Magnoliopsida</taxon>
        <taxon>eudicotyledons</taxon>
        <taxon>Gunneridae</taxon>
        <taxon>Pentapetalae</taxon>
        <taxon>rosids</taxon>
        <taxon>malvids</taxon>
        <taxon>Brassicales</taxon>
        <taxon>Brassicaceae</taxon>
        <taxon>Coluteocarpeae</taxon>
        <taxon>Microthlaspi</taxon>
    </lineage>
</organism>
<gene>
    <name evidence="3" type="ORF">MERR_LOCUS8995</name>
</gene>
<protein>
    <submittedName>
        <fullName evidence="3">Uncharacterized protein</fullName>
    </submittedName>
</protein>
<dbReference type="EMBL" id="CACVBM020000654">
    <property type="protein sequence ID" value="CAA7021760.1"/>
    <property type="molecule type" value="Genomic_DNA"/>
</dbReference>
<proteinExistence type="predicted"/>
<keyword evidence="4" id="KW-1185">Reference proteome</keyword>
<reference evidence="3" key="1">
    <citation type="submission" date="2020-01" db="EMBL/GenBank/DDBJ databases">
        <authorList>
            <person name="Mishra B."/>
        </authorList>
    </citation>
    <scope>NUCLEOTIDE SEQUENCE [LARGE SCALE GENOMIC DNA]</scope>
</reference>
<evidence type="ECO:0000256" key="1">
    <source>
        <dbReference type="SAM" id="MobiDB-lite"/>
    </source>
</evidence>
<sequence>MRRVDVRSCDVMSMLIPGMSDVSQAKESIFSFRKAISSTLIEPLSSEPMFTHLSGYPGSAQYSVICGWAIYYDEAYRFSDSSCSNYKLDSSESDSNPCYVELDDESVVMWWDPLLKRGRGSVVLVHVSIPLLMFLGGGFLALGAVGSVSSTSSSCEGSWSFGALWSIWDVRSKEGLGAWTQLSHTRKDEGGTILKSARPPTRPSGRVPQLDRPSFNSIELRSQQSNPKNVASPLTSL</sequence>
<feature type="compositionally biased region" description="Polar residues" evidence="1">
    <location>
        <begin position="214"/>
        <end position="237"/>
    </location>
</feature>
<dbReference type="AlphaFoldDB" id="A0A6D2I8X6"/>
<evidence type="ECO:0000313" key="3">
    <source>
        <dbReference type="EMBL" id="CAA7021760.1"/>
    </source>
</evidence>
<keyword evidence="2" id="KW-1133">Transmembrane helix</keyword>
<evidence type="ECO:0000313" key="4">
    <source>
        <dbReference type="Proteomes" id="UP000467841"/>
    </source>
</evidence>